<dbReference type="InterPro" id="IPR003594">
    <property type="entry name" value="HATPase_dom"/>
</dbReference>
<dbReference type="InterPro" id="IPR003660">
    <property type="entry name" value="HAMP_dom"/>
</dbReference>
<dbReference type="SMART" id="SM00387">
    <property type="entry name" value="HATPase_c"/>
    <property type="match status" value="1"/>
</dbReference>
<dbReference type="Pfam" id="PF00672">
    <property type="entry name" value="HAMP"/>
    <property type="match status" value="1"/>
</dbReference>
<dbReference type="EMBL" id="CP034234">
    <property type="protein sequence ID" value="AZK44763.1"/>
    <property type="molecule type" value="Genomic_DNA"/>
</dbReference>
<dbReference type="SUPFAM" id="SSF47384">
    <property type="entry name" value="Homodimeric domain of signal transducing histidine kinase"/>
    <property type="match status" value="1"/>
</dbReference>
<dbReference type="AlphaFoldDB" id="A0A3S8RPP6"/>
<dbReference type="Pfam" id="PF00512">
    <property type="entry name" value="HisKA"/>
    <property type="match status" value="1"/>
</dbReference>
<dbReference type="GO" id="GO:0005524">
    <property type="term" value="F:ATP binding"/>
    <property type="evidence" value="ECO:0007669"/>
    <property type="project" value="UniProtKB-KW"/>
</dbReference>
<dbReference type="InterPro" id="IPR050398">
    <property type="entry name" value="HssS/ArlS-like"/>
</dbReference>
<sequence>MAFRIWFYFLLLTGIMLLFLWMLQISFIGPYYERNRSQTIQMKVTEIERLLERSDISIVEEATGKILATENMCISIYNDIGVRTYIGENPNIPCQLNNLKNSTMKEYMIMADNASTHDFSINFNNGIHEQGMYFYGRSTLINGKPNYIFVISPIKLLDSTVFVLKRQFGLLALVVFSVATIVAFILSKRLSSPITKITNSAKKLADGDLSVDFEGDDYSEVETLASTLNYATQEFRKTDELRRDLVANVSHDIKTPLTMIKAYAEMIQDISGDNPEMREQHLHVIVDEVNHLERLVNDMLTLSKYEANVFDIKETEYFMLQQIRSTTHLFLAMDLQFEVHCDPNLMVIADEIKMGQVLYNYINNATKYVGEDNLIIIKAEVEGDFVVVSVTDHGIGISPDIIDHIWDRYYKIDKNYQRSGSSSGLGLSIVKAICDASGSKYWVESELGSGTSFYYSVKKAN</sequence>
<dbReference type="Pfam" id="PF02518">
    <property type="entry name" value="HATPase_c"/>
    <property type="match status" value="1"/>
</dbReference>
<gene>
    <name evidence="17" type="ORF">EEI45_05575</name>
</gene>
<protein>
    <recommendedName>
        <fullName evidence="3">histidine kinase</fullName>
        <ecNumber evidence="3">2.7.13.3</ecNumber>
    </recommendedName>
</protein>
<feature type="domain" description="Histidine kinase" evidence="15">
    <location>
        <begin position="248"/>
        <end position="461"/>
    </location>
</feature>
<dbReference type="CDD" id="cd00082">
    <property type="entry name" value="HisKA"/>
    <property type="match status" value="1"/>
</dbReference>
<dbReference type="PRINTS" id="PR00344">
    <property type="entry name" value="BCTRLSENSOR"/>
</dbReference>
<keyword evidence="18" id="KW-1185">Reference proteome</keyword>
<dbReference type="EC" id="2.7.13.3" evidence="3"/>
<feature type="domain" description="HAMP" evidence="16">
    <location>
        <begin position="188"/>
        <end position="240"/>
    </location>
</feature>
<keyword evidence="6" id="KW-0808">Transferase</keyword>
<evidence type="ECO:0000313" key="17">
    <source>
        <dbReference type="EMBL" id="AZK44763.1"/>
    </source>
</evidence>
<keyword evidence="7 14" id="KW-0812">Transmembrane</keyword>
<dbReference type="SMART" id="SM00304">
    <property type="entry name" value="HAMP"/>
    <property type="match status" value="1"/>
</dbReference>
<evidence type="ECO:0000259" key="15">
    <source>
        <dbReference type="PROSITE" id="PS50109"/>
    </source>
</evidence>
<dbReference type="Gene3D" id="6.10.340.10">
    <property type="match status" value="1"/>
</dbReference>
<evidence type="ECO:0000256" key="14">
    <source>
        <dbReference type="SAM" id="Phobius"/>
    </source>
</evidence>
<proteinExistence type="predicted"/>
<comment type="catalytic activity">
    <reaction evidence="1">
        <text>ATP + protein L-histidine = ADP + protein N-phospho-L-histidine.</text>
        <dbReference type="EC" id="2.7.13.3"/>
    </reaction>
</comment>
<keyword evidence="13 14" id="KW-0472">Membrane</keyword>
<dbReference type="FunFam" id="1.10.287.130:FF:000001">
    <property type="entry name" value="Two-component sensor histidine kinase"/>
    <property type="match status" value="1"/>
</dbReference>
<dbReference type="PROSITE" id="PS50109">
    <property type="entry name" value="HIS_KIN"/>
    <property type="match status" value="1"/>
</dbReference>
<keyword evidence="11 14" id="KW-1133">Transmembrane helix</keyword>
<evidence type="ECO:0000256" key="1">
    <source>
        <dbReference type="ARBA" id="ARBA00000085"/>
    </source>
</evidence>
<dbReference type="InterPro" id="IPR005467">
    <property type="entry name" value="His_kinase_dom"/>
</dbReference>
<accession>A0A3S8RPP6</accession>
<evidence type="ECO:0000256" key="7">
    <source>
        <dbReference type="ARBA" id="ARBA00022692"/>
    </source>
</evidence>
<feature type="transmembrane region" description="Helical" evidence="14">
    <location>
        <begin position="168"/>
        <end position="186"/>
    </location>
</feature>
<keyword evidence="10" id="KW-0067">ATP-binding</keyword>
<dbReference type="InterPro" id="IPR036097">
    <property type="entry name" value="HisK_dim/P_sf"/>
</dbReference>
<evidence type="ECO:0000256" key="12">
    <source>
        <dbReference type="ARBA" id="ARBA00023012"/>
    </source>
</evidence>
<keyword evidence="9 17" id="KW-0418">Kinase</keyword>
<dbReference type="Gene3D" id="1.10.287.130">
    <property type="match status" value="1"/>
</dbReference>
<name>A0A3S8RPP6_9FIRM</name>
<keyword evidence="5" id="KW-0597">Phosphoprotein</keyword>
<dbReference type="InterPro" id="IPR004358">
    <property type="entry name" value="Sig_transdc_His_kin-like_C"/>
</dbReference>
<dbReference type="SMART" id="SM00388">
    <property type="entry name" value="HisKA"/>
    <property type="match status" value="1"/>
</dbReference>
<evidence type="ECO:0000313" key="18">
    <source>
        <dbReference type="Proteomes" id="UP000278804"/>
    </source>
</evidence>
<dbReference type="Proteomes" id="UP000278804">
    <property type="component" value="Chromosome"/>
</dbReference>
<dbReference type="CDD" id="cd06225">
    <property type="entry name" value="HAMP"/>
    <property type="match status" value="1"/>
</dbReference>
<evidence type="ECO:0000256" key="13">
    <source>
        <dbReference type="ARBA" id="ARBA00023136"/>
    </source>
</evidence>
<dbReference type="PANTHER" id="PTHR45528:SF1">
    <property type="entry name" value="SENSOR HISTIDINE KINASE CPXA"/>
    <property type="match status" value="1"/>
</dbReference>
<reference evidence="17 18" key="1">
    <citation type="journal article" date="2020" name="Int. J. Syst. Evol. Microbiol.">
        <title>Description of Erysipelothrix piscisicarius sp. nov., an emergent fish pathogen, and assessment of virulence using a tiger barb (Puntigrus tetrazona) infection model.</title>
        <authorList>
            <person name="Pomaranski E.K."/>
            <person name="Griffin M.J."/>
            <person name="Camus A.C."/>
            <person name="Armwood A.R."/>
            <person name="Shelley J."/>
            <person name="Waldbieser G.C."/>
            <person name="LaFrentz B.R."/>
            <person name="Garcia J.C."/>
            <person name="Yanong R."/>
            <person name="Soto E."/>
        </authorList>
    </citation>
    <scope>NUCLEOTIDE SEQUENCE [LARGE SCALE GENOMIC DNA]</scope>
    <source>
        <strain evidence="17 18">15TAL0474</strain>
    </source>
</reference>
<dbReference type="PROSITE" id="PS50885">
    <property type="entry name" value="HAMP"/>
    <property type="match status" value="1"/>
</dbReference>
<dbReference type="Gene3D" id="3.30.565.10">
    <property type="entry name" value="Histidine kinase-like ATPase, C-terminal domain"/>
    <property type="match status" value="1"/>
</dbReference>
<feature type="transmembrane region" description="Helical" evidence="14">
    <location>
        <begin position="6"/>
        <end position="32"/>
    </location>
</feature>
<dbReference type="InterPro" id="IPR003661">
    <property type="entry name" value="HisK_dim/P_dom"/>
</dbReference>
<evidence type="ECO:0000256" key="4">
    <source>
        <dbReference type="ARBA" id="ARBA00022475"/>
    </source>
</evidence>
<keyword evidence="8" id="KW-0547">Nucleotide-binding</keyword>
<dbReference type="InterPro" id="IPR036890">
    <property type="entry name" value="HATPase_C_sf"/>
</dbReference>
<keyword evidence="12" id="KW-0902">Two-component regulatory system</keyword>
<dbReference type="PANTHER" id="PTHR45528">
    <property type="entry name" value="SENSOR HISTIDINE KINASE CPXA"/>
    <property type="match status" value="1"/>
</dbReference>
<evidence type="ECO:0000259" key="16">
    <source>
        <dbReference type="PROSITE" id="PS50885"/>
    </source>
</evidence>
<evidence type="ECO:0000256" key="11">
    <source>
        <dbReference type="ARBA" id="ARBA00022989"/>
    </source>
</evidence>
<comment type="subcellular location">
    <subcellularLocation>
        <location evidence="2">Cell membrane</location>
        <topology evidence="2">Multi-pass membrane protein</topology>
    </subcellularLocation>
</comment>
<evidence type="ECO:0000256" key="10">
    <source>
        <dbReference type="ARBA" id="ARBA00022840"/>
    </source>
</evidence>
<dbReference type="SUPFAM" id="SSF158472">
    <property type="entry name" value="HAMP domain-like"/>
    <property type="match status" value="1"/>
</dbReference>
<evidence type="ECO:0000256" key="6">
    <source>
        <dbReference type="ARBA" id="ARBA00022679"/>
    </source>
</evidence>
<dbReference type="KEGG" id="eri:EEI45_05575"/>
<evidence type="ECO:0000256" key="3">
    <source>
        <dbReference type="ARBA" id="ARBA00012438"/>
    </source>
</evidence>
<organism evidence="17 18">
    <name type="scientific">Erysipelothrix piscisicarius</name>
    <dbReference type="NCBI Taxonomy" id="2485784"/>
    <lineage>
        <taxon>Bacteria</taxon>
        <taxon>Bacillati</taxon>
        <taxon>Bacillota</taxon>
        <taxon>Erysipelotrichia</taxon>
        <taxon>Erysipelotrichales</taxon>
        <taxon>Erysipelotrichaceae</taxon>
        <taxon>Erysipelothrix</taxon>
    </lineage>
</organism>
<dbReference type="GO" id="GO:0000155">
    <property type="term" value="F:phosphorelay sensor kinase activity"/>
    <property type="evidence" value="ECO:0007669"/>
    <property type="project" value="InterPro"/>
</dbReference>
<evidence type="ECO:0000256" key="8">
    <source>
        <dbReference type="ARBA" id="ARBA00022741"/>
    </source>
</evidence>
<dbReference type="SUPFAM" id="SSF55874">
    <property type="entry name" value="ATPase domain of HSP90 chaperone/DNA topoisomerase II/histidine kinase"/>
    <property type="match status" value="1"/>
</dbReference>
<evidence type="ECO:0000256" key="2">
    <source>
        <dbReference type="ARBA" id="ARBA00004651"/>
    </source>
</evidence>
<keyword evidence="4" id="KW-1003">Cell membrane</keyword>
<evidence type="ECO:0000256" key="9">
    <source>
        <dbReference type="ARBA" id="ARBA00022777"/>
    </source>
</evidence>
<dbReference type="GO" id="GO:0005886">
    <property type="term" value="C:plasma membrane"/>
    <property type="evidence" value="ECO:0007669"/>
    <property type="project" value="UniProtKB-SubCell"/>
</dbReference>
<evidence type="ECO:0000256" key="5">
    <source>
        <dbReference type="ARBA" id="ARBA00022553"/>
    </source>
</evidence>